<dbReference type="PANTHER" id="PTHR14744">
    <property type="entry name" value="N-ALPHA-ACETYLTRANSFERASE 60"/>
    <property type="match status" value="1"/>
</dbReference>
<keyword evidence="11" id="KW-0732">Signal</keyword>
<dbReference type="Gene3D" id="3.40.630.30">
    <property type="match status" value="2"/>
</dbReference>
<evidence type="ECO:0000256" key="9">
    <source>
        <dbReference type="ARBA" id="ARBA00048017"/>
    </source>
</evidence>
<feature type="chain" id="PRO_5029640948" description="N-alpha-acetyltransferase 60" evidence="11">
    <location>
        <begin position="21"/>
        <end position="386"/>
    </location>
</feature>
<evidence type="ECO:0000259" key="12">
    <source>
        <dbReference type="PROSITE" id="PS51186"/>
    </source>
</evidence>
<feature type="domain" description="N-acetyltransferase" evidence="12">
    <location>
        <begin position="44"/>
        <end position="199"/>
    </location>
</feature>
<name>A0A7J6M2K6_PERCH</name>
<evidence type="ECO:0000256" key="1">
    <source>
        <dbReference type="ARBA" id="ARBA00013184"/>
    </source>
</evidence>
<dbReference type="OrthoDB" id="444033at2759"/>
<evidence type="ECO:0000256" key="5">
    <source>
        <dbReference type="ARBA" id="ARBA00023315"/>
    </source>
</evidence>
<dbReference type="Pfam" id="PF00583">
    <property type="entry name" value="Acetyltransf_1"/>
    <property type="match status" value="2"/>
</dbReference>
<keyword evidence="5" id="KW-0012">Acyltransferase</keyword>
<dbReference type="GO" id="GO:0007059">
    <property type="term" value="P:chromosome segregation"/>
    <property type="evidence" value="ECO:0007669"/>
    <property type="project" value="UniProtKB-KW"/>
</dbReference>
<evidence type="ECO:0000256" key="4">
    <source>
        <dbReference type="ARBA" id="ARBA00022853"/>
    </source>
</evidence>
<dbReference type="InterPro" id="IPR000182">
    <property type="entry name" value="GNAT_dom"/>
</dbReference>
<evidence type="ECO:0000256" key="8">
    <source>
        <dbReference type="ARBA" id="ARBA00026144"/>
    </source>
</evidence>
<evidence type="ECO:0000256" key="11">
    <source>
        <dbReference type="SAM" id="SignalP"/>
    </source>
</evidence>
<feature type="signal peptide" evidence="11">
    <location>
        <begin position="1"/>
        <end position="20"/>
    </location>
</feature>
<keyword evidence="2" id="KW-0808">Transferase</keyword>
<dbReference type="EC" id="2.3.1.48" evidence="1"/>
<sequence>MNPTLSMLFIGAIAVGLIEGDIVRLCNLTGFSDTKQQQLQQDDIIYRDYQDGDKMNFGPVLGCAQRDAICYVAVDKSDSPQTVLGVIEMHIPDPYLTSRLKELIMAKVPPSRKDGIIGYINFVKVLPEWERKGIATNLIEKKFSHIKEMPRVVAISLEVRVRNKPAIALYKKTGFEEIERFPFSEVTLEAFNQMNPTLSMLFFSAVAVGLIKGDAVRLYNLTGFSDPIQQQLQQNDIIYRDYQDGDKLKSGPVYDCADHDEICYVAIDKSDSPHTVVGVIEMHIPDKEIGPKLKELIMAEVPPSKRDGLIGYIDYIFVVTKWRGKGIATNLIEKKNLDIRMDMPKVVAMYLIVLVTNEPAIALYKKTGFEEIKRDETWITFVRYLL</sequence>
<evidence type="ECO:0000313" key="13">
    <source>
        <dbReference type="EMBL" id="KAF4665769.1"/>
    </source>
</evidence>
<dbReference type="PANTHER" id="PTHR14744:SF15">
    <property type="entry name" value="N-ALPHA-ACETYLTRANSFERASE 60"/>
    <property type="match status" value="1"/>
</dbReference>
<evidence type="ECO:0000256" key="2">
    <source>
        <dbReference type="ARBA" id="ARBA00022679"/>
    </source>
</evidence>
<keyword evidence="14" id="KW-1185">Reference proteome</keyword>
<evidence type="ECO:0000256" key="3">
    <source>
        <dbReference type="ARBA" id="ARBA00022829"/>
    </source>
</evidence>
<comment type="catalytic activity">
    <reaction evidence="9">
        <text>L-lysyl-[protein] + acetyl-CoA = N(6)-acetyl-L-lysyl-[protein] + CoA + H(+)</text>
        <dbReference type="Rhea" id="RHEA:45948"/>
        <dbReference type="Rhea" id="RHEA-COMP:9752"/>
        <dbReference type="Rhea" id="RHEA-COMP:10731"/>
        <dbReference type="ChEBI" id="CHEBI:15378"/>
        <dbReference type="ChEBI" id="CHEBI:29969"/>
        <dbReference type="ChEBI" id="CHEBI:57287"/>
        <dbReference type="ChEBI" id="CHEBI:57288"/>
        <dbReference type="ChEBI" id="CHEBI:61930"/>
        <dbReference type="EC" id="2.3.1.48"/>
    </reaction>
</comment>
<dbReference type="EMBL" id="JAAPAO010000252">
    <property type="protein sequence ID" value="KAF4665769.1"/>
    <property type="molecule type" value="Genomic_DNA"/>
</dbReference>
<protein>
    <recommendedName>
        <fullName evidence="8">N-alpha-acetyltransferase 60</fullName>
        <ecNumber evidence="7">2.3.1.259</ecNumber>
        <ecNumber evidence="1">2.3.1.48</ecNumber>
    </recommendedName>
</protein>
<evidence type="ECO:0000313" key="14">
    <source>
        <dbReference type="Proteomes" id="UP000591131"/>
    </source>
</evidence>
<keyword evidence="3" id="KW-0159">Chromosome partition</keyword>
<comment type="catalytic activity">
    <reaction evidence="10">
        <text>N-terminal L-methionyl-[transmembrane protein] + acetyl-CoA = N-terminal N(alpha)-acetyl-L-methionyl-[transmembrane protein] + CoA + H(+)</text>
        <dbReference type="Rhea" id="RHEA:50604"/>
        <dbReference type="Rhea" id="RHEA-COMP:12745"/>
        <dbReference type="Rhea" id="RHEA-COMP:12746"/>
        <dbReference type="ChEBI" id="CHEBI:15378"/>
        <dbReference type="ChEBI" id="CHEBI:57287"/>
        <dbReference type="ChEBI" id="CHEBI:57288"/>
        <dbReference type="ChEBI" id="CHEBI:64731"/>
        <dbReference type="ChEBI" id="CHEBI:133414"/>
        <dbReference type="EC" id="2.3.1.259"/>
    </reaction>
</comment>
<dbReference type="GO" id="GO:0004402">
    <property type="term" value="F:histone acetyltransferase activity"/>
    <property type="evidence" value="ECO:0007669"/>
    <property type="project" value="TreeGrafter"/>
</dbReference>
<comment type="similarity">
    <text evidence="6">Belongs to the acetyltransferase family. NAA60 subfamily.</text>
</comment>
<dbReference type="GO" id="GO:0000139">
    <property type="term" value="C:Golgi membrane"/>
    <property type="evidence" value="ECO:0007669"/>
    <property type="project" value="TreeGrafter"/>
</dbReference>
<reference evidence="13 14" key="1">
    <citation type="submission" date="2020-04" db="EMBL/GenBank/DDBJ databases">
        <title>Perkinsus chesapeaki whole genome sequence.</title>
        <authorList>
            <person name="Bogema D.R."/>
        </authorList>
    </citation>
    <scope>NUCLEOTIDE SEQUENCE [LARGE SCALE GENOMIC DNA]</scope>
    <source>
        <strain evidence="13">ATCC PRA-425</strain>
    </source>
</reference>
<proteinExistence type="inferred from homology"/>
<dbReference type="PROSITE" id="PS51186">
    <property type="entry name" value="GNAT"/>
    <property type="match status" value="2"/>
</dbReference>
<evidence type="ECO:0000256" key="7">
    <source>
        <dbReference type="ARBA" id="ARBA00026111"/>
    </source>
</evidence>
<gene>
    <name evidence="13" type="ORF">FOL47_004447</name>
</gene>
<dbReference type="SUPFAM" id="SSF55729">
    <property type="entry name" value="Acyl-CoA N-acyltransferases (Nat)"/>
    <property type="match status" value="2"/>
</dbReference>
<dbReference type="GO" id="GO:0120518">
    <property type="term" value="F:protein N-terminal-methionine acetyltransferase activity"/>
    <property type="evidence" value="ECO:0007669"/>
    <property type="project" value="UniProtKB-EC"/>
</dbReference>
<feature type="domain" description="N-acetyltransferase" evidence="12">
    <location>
        <begin position="216"/>
        <end position="386"/>
    </location>
</feature>
<dbReference type="InterPro" id="IPR016181">
    <property type="entry name" value="Acyl_CoA_acyltransferase"/>
</dbReference>
<organism evidence="13 14">
    <name type="scientific">Perkinsus chesapeaki</name>
    <name type="common">Clam parasite</name>
    <name type="synonym">Perkinsus andrewsi</name>
    <dbReference type="NCBI Taxonomy" id="330153"/>
    <lineage>
        <taxon>Eukaryota</taxon>
        <taxon>Sar</taxon>
        <taxon>Alveolata</taxon>
        <taxon>Perkinsozoa</taxon>
        <taxon>Perkinsea</taxon>
        <taxon>Perkinsida</taxon>
        <taxon>Perkinsidae</taxon>
        <taxon>Perkinsus</taxon>
    </lineage>
</organism>
<dbReference type="InterPro" id="IPR045141">
    <property type="entry name" value="NAA60-like"/>
</dbReference>
<accession>A0A7J6M2K6</accession>
<dbReference type="Proteomes" id="UP000591131">
    <property type="component" value="Unassembled WGS sequence"/>
</dbReference>
<keyword evidence="4" id="KW-0156">Chromatin regulator</keyword>
<evidence type="ECO:0000256" key="6">
    <source>
        <dbReference type="ARBA" id="ARBA00025774"/>
    </source>
</evidence>
<dbReference type="EC" id="2.3.1.259" evidence="7"/>
<comment type="caution">
    <text evidence="13">The sequence shown here is derived from an EMBL/GenBank/DDBJ whole genome shotgun (WGS) entry which is preliminary data.</text>
</comment>
<dbReference type="AlphaFoldDB" id="A0A7J6M2K6"/>
<evidence type="ECO:0000256" key="10">
    <source>
        <dbReference type="ARBA" id="ARBA00048848"/>
    </source>
</evidence>